<proteinExistence type="predicted"/>
<dbReference type="EC" id="2.7.13.3" evidence="2"/>
<dbReference type="InterPro" id="IPR050482">
    <property type="entry name" value="Sensor_HK_TwoCompSys"/>
</dbReference>
<keyword evidence="8" id="KW-0902">Two-component regulatory system</keyword>
<dbReference type="GO" id="GO:0000155">
    <property type="term" value="F:phosphorelay sensor kinase activity"/>
    <property type="evidence" value="ECO:0007669"/>
    <property type="project" value="InterPro"/>
</dbReference>
<evidence type="ECO:0000256" key="2">
    <source>
        <dbReference type="ARBA" id="ARBA00012438"/>
    </source>
</evidence>
<gene>
    <name evidence="12" type="ORF">FRZ67_04445</name>
</gene>
<dbReference type="SUPFAM" id="SSF55874">
    <property type="entry name" value="ATPase domain of HSP90 chaperone/DNA topoisomerase II/histidine kinase"/>
    <property type="match status" value="1"/>
</dbReference>
<feature type="domain" description="Histidine kinase/HSP90-like ATPase" evidence="10">
    <location>
        <begin position="200"/>
        <end position="294"/>
    </location>
</feature>
<evidence type="ECO:0000256" key="1">
    <source>
        <dbReference type="ARBA" id="ARBA00000085"/>
    </source>
</evidence>
<dbReference type="Gene3D" id="3.30.565.10">
    <property type="entry name" value="Histidine kinase-like ATPase, C-terminal domain"/>
    <property type="match status" value="1"/>
</dbReference>
<protein>
    <recommendedName>
        <fullName evidence="2">histidine kinase</fullName>
        <ecNumber evidence="2">2.7.13.3</ecNumber>
    </recommendedName>
</protein>
<evidence type="ECO:0000256" key="9">
    <source>
        <dbReference type="SAM" id="Phobius"/>
    </source>
</evidence>
<feature type="domain" description="Signal transduction histidine kinase subgroup 3 dimerisation and phosphoacceptor" evidence="11">
    <location>
        <begin position="93"/>
        <end position="156"/>
    </location>
</feature>
<dbReference type="Pfam" id="PF02518">
    <property type="entry name" value="HATPase_c"/>
    <property type="match status" value="1"/>
</dbReference>
<dbReference type="InterPro" id="IPR011712">
    <property type="entry name" value="Sig_transdc_His_kin_sub3_dim/P"/>
</dbReference>
<keyword evidence="5" id="KW-0547">Nucleotide-binding</keyword>
<evidence type="ECO:0000259" key="10">
    <source>
        <dbReference type="Pfam" id="PF02518"/>
    </source>
</evidence>
<dbReference type="PANTHER" id="PTHR24421">
    <property type="entry name" value="NITRATE/NITRITE SENSOR PROTEIN NARX-RELATED"/>
    <property type="match status" value="1"/>
</dbReference>
<keyword evidence="9" id="KW-0472">Membrane</keyword>
<dbReference type="GO" id="GO:0005524">
    <property type="term" value="F:ATP binding"/>
    <property type="evidence" value="ECO:0007669"/>
    <property type="project" value="UniProtKB-KW"/>
</dbReference>
<evidence type="ECO:0000256" key="4">
    <source>
        <dbReference type="ARBA" id="ARBA00022679"/>
    </source>
</evidence>
<comment type="catalytic activity">
    <reaction evidence="1">
        <text>ATP + protein L-histidine = ADP + protein N-phospho-L-histidine.</text>
        <dbReference type="EC" id="2.7.13.3"/>
    </reaction>
</comment>
<evidence type="ECO:0000259" key="11">
    <source>
        <dbReference type="Pfam" id="PF07730"/>
    </source>
</evidence>
<dbReference type="EMBL" id="CP042435">
    <property type="protein sequence ID" value="QEC66581.1"/>
    <property type="molecule type" value="Genomic_DNA"/>
</dbReference>
<dbReference type="PANTHER" id="PTHR24421:SF10">
    <property type="entry name" value="NITRATE_NITRITE SENSOR PROTEIN NARQ"/>
    <property type="match status" value="1"/>
</dbReference>
<dbReference type="Pfam" id="PF07730">
    <property type="entry name" value="HisKA_3"/>
    <property type="match status" value="1"/>
</dbReference>
<dbReference type="KEGG" id="pgin:FRZ67_04445"/>
<evidence type="ECO:0000313" key="13">
    <source>
        <dbReference type="Proteomes" id="UP000321533"/>
    </source>
</evidence>
<sequence length="298" mass="33931">MGFCRFNLDSSRLSDSIYKYFFCKSYPMFALQINITSLIVYGTAVVLLLLLTIVLFVIIHQRKVINYQLKLKEITEDQQNKLTLAAIETEEAERKRISSELHDEVGALLSAVKLYLNQIEPVHLSNEKKIDALNQSKGLLDEAVKTVRNISSNLQPVIIADFGLESTIQHFCNKINQPGVLSISLTAQDALVRLSPEKDLAIFRIIQELTNNIIKHAHSSGIHFSLVQKTDTIEIYIEYDGNGMDQQEYENKLYQVQGLGLKNIQNRLNILKGYVFYEKSDNLTNTITVRLPITEQKP</sequence>
<dbReference type="Gene3D" id="1.20.5.1930">
    <property type="match status" value="1"/>
</dbReference>
<evidence type="ECO:0000256" key="3">
    <source>
        <dbReference type="ARBA" id="ARBA00022553"/>
    </source>
</evidence>
<keyword evidence="6 12" id="KW-0418">Kinase</keyword>
<keyword evidence="3" id="KW-0597">Phosphoprotein</keyword>
<accession>A0A5B8V731</accession>
<evidence type="ECO:0000313" key="12">
    <source>
        <dbReference type="EMBL" id="QEC66581.1"/>
    </source>
</evidence>
<organism evidence="12 13">
    <name type="scientific">Panacibacter ginsenosidivorans</name>
    <dbReference type="NCBI Taxonomy" id="1813871"/>
    <lineage>
        <taxon>Bacteria</taxon>
        <taxon>Pseudomonadati</taxon>
        <taxon>Bacteroidota</taxon>
        <taxon>Chitinophagia</taxon>
        <taxon>Chitinophagales</taxon>
        <taxon>Chitinophagaceae</taxon>
        <taxon>Panacibacter</taxon>
    </lineage>
</organism>
<dbReference type="GO" id="GO:0046983">
    <property type="term" value="F:protein dimerization activity"/>
    <property type="evidence" value="ECO:0007669"/>
    <property type="project" value="InterPro"/>
</dbReference>
<name>A0A5B8V731_9BACT</name>
<keyword evidence="7" id="KW-0067">ATP-binding</keyword>
<dbReference type="InterPro" id="IPR003594">
    <property type="entry name" value="HATPase_dom"/>
</dbReference>
<evidence type="ECO:0000256" key="5">
    <source>
        <dbReference type="ARBA" id="ARBA00022741"/>
    </source>
</evidence>
<dbReference type="CDD" id="cd16917">
    <property type="entry name" value="HATPase_UhpB-NarQ-NarX-like"/>
    <property type="match status" value="1"/>
</dbReference>
<keyword evidence="9" id="KW-1133">Transmembrane helix</keyword>
<evidence type="ECO:0000256" key="8">
    <source>
        <dbReference type="ARBA" id="ARBA00023012"/>
    </source>
</evidence>
<evidence type="ECO:0000256" key="6">
    <source>
        <dbReference type="ARBA" id="ARBA00022777"/>
    </source>
</evidence>
<dbReference type="Proteomes" id="UP000321533">
    <property type="component" value="Chromosome"/>
</dbReference>
<feature type="transmembrane region" description="Helical" evidence="9">
    <location>
        <begin position="38"/>
        <end position="59"/>
    </location>
</feature>
<dbReference type="AlphaFoldDB" id="A0A5B8V731"/>
<keyword evidence="13" id="KW-1185">Reference proteome</keyword>
<keyword evidence="4" id="KW-0808">Transferase</keyword>
<dbReference type="GO" id="GO:0016020">
    <property type="term" value="C:membrane"/>
    <property type="evidence" value="ECO:0007669"/>
    <property type="project" value="InterPro"/>
</dbReference>
<reference evidence="12 13" key="1">
    <citation type="journal article" date="2016" name="Int. J. Syst. Evol. Microbiol.">
        <title>Panacibacter ginsenosidivorans gen. nov., sp. nov., with ginsenoside converting activity isolated from soil of a ginseng field.</title>
        <authorList>
            <person name="Siddiqi M.Z."/>
            <person name="Muhammad Shafi S."/>
            <person name="Choi K.D."/>
            <person name="Im W.T."/>
        </authorList>
    </citation>
    <scope>NUCLEOTIDE SEQUENCE [LARGE SCALE GENOMIC DNA]</scope>
    <source>
        <strain evidence="12 13">Gsoil1550</strain>
    </source>
</reference>
<dbReference type="InterPro" id="IPR036890">
    <property type="entry name" value="HATPase_C_sf"/>
</dbReference>
<keyword evidence="9" id="KW-0812">Transmembrane</keyword>
<evidence type="ECO:0000256" key="7">
    <source>
        <dbReference type="ARBA" id="ARBA00022840"/>
    </source>
</evidence>